<proteinExistence type="predicted"/>
<comment type="caution">
    <text evidence="2">The sequence shown here is derived from an EMBL/GenBank/DDBJ whole genome shotgun (WGS) entry which is preliminary data.</text>
</comment>
<dbReference type="Proteomes" id="UP001612812">
    <property type="component" value="Unassembled WGS sequence"/>
</dbReference>
<dbReference type="RefSeq" id="WP_396767741.1">
    <property type="nucleotide sequence ID" value="NZ_JBITLA010000001.1"/>
</dbReference>
<organism evidence="2 3">
    <name type="scientific">Micromonospora maritima</name>
    <dbReference type="NCBI Taxonomy" id="986711"/>
    <lineage>
        <taxon>Bacteria</taxon>
        <taxon>Bacillati</taxon>
        <taxon>Actinomycetota</taxon>
        <taxon>Actinomycetes</taxon>
        <taxon>Micromonosporales</taxon>
        <taxon>Micromonosporaceae</taxon>
        <taxon>Micromonospora</taxon>
    </lineage>
</organism>
<keyword evidence="1" id="KW-1133">Transmembrane helix</keyword>
<evidence type="ECO:0000313" key="2">
    <source>
        <dbReference type="EMBL" id="MFI7262120.1"/>
    </source>
</evidence>
<keyword evidence="3" id="KW-1185">Reference proteome</keyword>
<name>A0ABW7ZGY9_9ACTN</name>
<feature type="transmembrane region" description="Helical" evidence="1">
    <location>
        <begin position="91"/>
        <end position="111"/>
    </location>
</feature>
<evidence type="ECO:0000313" key="3">
    <source>
        <dbReference type="Proteomes" id="UP001612812"/>
    </source>
</evidence>
<accession>A0ABW7ZGY9</accession>
<gene>
    <name evidence="2" type="ORF">ACIBP4_07455</name>
</gene>
<evidence type="ECO:0000256" key="1">
    <source>
        <dbReference type="SAM" id="Phobius"/>
    </source>
</evidence>
<keyword evidence="1" id="KW-0472">Membrane</keyword>
<sequence>MELREEALSLATSRAREEGAGQVSAAHIQEALLELGVISAVALDRREAARRRYRLLVVAIASLAALTAATFLLYVTDGWSSSITLDRTDKIASAAGVILSTASVFLAFYAFTRTKQAADATENLSHVVQDRVRAANFLALWAELEDEIRATVAERSGDARGNRPVGILFKDYAQLAELNEKERNQLTSVLALRNTVAHSRLDPTTAAEELTRASAIIGEHIKRARSLTAK</sequence>
<reference evidence="2 3" key="1">
    <citation type="submission" date="2024-10" db="EMBL/GenBank/DDBJ databases">
        <title>The Natural Products Discovery Center: Release of the First 8490 Sequenced Strains for Exploring Actinobacteria Biosynthetic Diversity.</title>
        <authorList>
            <person name="Kalkreuter E."/>
            <person name="Kautsar S.A."/>
            <person name="Yang D."/>
            <person name="Bader C.D."/>
            <person name="Teijaro C.N."/>
            <person name="Fluegel L."/>
            <person name="Davis C.M."/>
            <person name="Simpson J.R."/>
            <person name="Lauterbach L."/>
            <person name="Steele A.D."/>
            <person name="Gui C."/>
            <person name="Meng S."/>
            <person name="Li G."/>
            <person name="Viehrig K."/>
            <person name="Ye F."/>
            <person name="Su P."/>
            <person name="Kiefer A.F."/>
            <person name="Nichols A."/>
            <person name="Cepeda A.J."/>
            <person name="Yan W."/>
            <person name="Fan B."/>
            <person name="Jiang Y."/>
            <person name="Adhikari A."/>
            <person name="Zheng C.-J."/>
            <person name="Schuster L."/>
            <person name="Cowan T.M."/>
            <person name="Smanski M.J."/>
            <person name="Chevrette M.G."/>
            <person name="De Carvalho L.P.S."/>
            <person name="Shen B."/>
        </authorList>
    </citation>
    <scope>NUCLEOTIDE SEQUENCE [LARGE SCALE GENOMIC DNA]</scope>
    <source>
        <strain evidence="2 3">NPDC049845</strain>
    </source>
</reference>
<keyword evidence="1" id="KW-0812">Transmembrane</keyword>
<feature type="transmembrane region" description="Helical" evidence="1">
    <location>
        <begin position="55"/>
        <end position="76"/>
    </location>
</feature>
<dbReference type="EMBL" id="JBITLE010000002">
    <property type="protein sequence ID" value="MFI7262120.1"/>
    <property type="molecule type" value="Genomic_DNA"/>
</dbReference>
<protein>
    <submittedName>
        <fullName evidence="2">Uncharacterized protein</fullName>
    </submittedName>
</protein>